<evidence type="ECO:0000256" key="3">
    <source>
        <dbReference type="ARBA" id="ARBA00012438"/>
    </source>
</evidence>
<feature type="compositionally biased region" description="Polar residues" evidence="8">
    <location>
        <begin position="57"/>
        <end position="88"/>
    </location>
</feature>
<dbReference type="GO" id="GO:0016036">
    <property type="term" value="P:cellular response to phosphate starvation"/>
    <property type="evidence" value="ECO:0007669"/>
    <property type="project" value="TreeGrafter"/>
</dbReference>
<evidence type="ECO:0000256" key="1">
    <source>
        <dbReference type="ARBA" id="ARBA00000085"/>
    </source>
</evidence>
<keyword evidence="12" id="KW-1185">Reference proteome</keyword>
<keyword evidence="6 11" id="KW-0418">Kinase</keyword>
<dbReference type="InterPro" id="IPR003594">
    <property type="entry name" value="HATPase_dom"/>
</dbReference>
<evidence type="ECO:0000256" key="2">
    <source>
        <dbReference type="ARBA" id="ARBA00004370"/>
    </source>
</evidence>
<sequence>MVKQLQKKFIISAMLAVTILLVVLIGGINVFNYLTTSGDNDRLMEMLCYSFETSTKWNADTTDNTQPPQSINGTQQNTTADISGSQNKPDFPPQDNGTKPPDDKKNNGFGRHDKNAVDSARYAAVAIDKNGNIIRTDVTHISSLTEEEAAAITEALKNTAAGTGTYSGFQYRISETKRAEGKVIILLDNSMQISSFFTVLFISVGAGIFGWLMMLLLVILLSRKTIAPVARSIEKQKQFVTNAGHEIKTPLAIILANTDAMELHNGENKWSKNIRAQTLRLSGLMQNLLMLAKMDESSTKLPMCEFDISTAAEDTVGAFIEPAALKGIMIEQNIKKGIRLNGNRDSIVQLMTVLLDNAVKYTESGGVIRAELYGNEKNITLSIANTCEPIDHPEKLFDRFYRGDSARTQKNGGYGIGLSVAQAIAELHKGSITAENVSASATESRTDTTDKQNSNMLMFTVKI</sequence>
<protein>
    <recommendedName>
        <fullName evidence="3">histidine kinase</fullName>
        <ecNumber evidence="3">2.7.13.3</ecNumber>
    </recommendedName>
</protein>
<evidence type="ECO:0000256" key="9">
    <source>
        <dbReference type="SAM" id="Phobius"/>
    </source>
</evidence>
<proteinExistence type="predicted"/>
<accession>B0MRB8</accession>
<dbReference type="Pfam" id="PF00512">
    <property type="entry name" value="HisKA"/>
    <property type="match status" value="1"/>
</dbReference>
<keyword evidence="9" id="KW-1133">Transmembrane helix</keyword>
<dbReference type="InterPro" id="IPR003661">
    <property type="entry name" value="HisK_dim/P_dom"/>
</dbReference>
<dbReference type="PANTHER" id="PTHR45453:SF1">
    <property type="entry name" value="PHOSPHATE REGULON SENSOR PROTEIN PHOR"/>
    <property type="match status" value="1"/>
</dbReference>
<evidence type="ECO:0000256" key="7">
    <source>
        <dbReference type="ARBA" id="ARBA00023012"/>
    </source>
</evidence>
<feature type="compositionally biased region" description="Basic and acidic residues" evidence="8">
    <location>
        <begin position="100"/>
        <end position="113"/>
    </location>
</feature>
<feature type="region of interest" description="Disordered" evidence="8">
    <location>
        <begin position="57"/>
        <end position="113"/>
    </location>
</feature>
<dbReference type="AlphaFoldDB" id="B0MRB8"/>
<name>B0MRB8_9FIRM</name>
<dbReference type="SUPFAM" id="SSF47384">
    <property type="entry name" value="Homodimeric domain of signal transducing histidine kinase"/>
    <property type="match status" value="1"/>
</dbReference>
<organism evidence="11 12">
    <name type="scientific">[Eubacterium] siraeum DSM 15702</name>
    <dbReference type="NCBI Taxonomy" id="428128"/>
    <lineage>
        <taxon>Bacteria</taxon>
        <taxon>Bacillati</taxon>
        <taxon>Bacillota</taxon>
        <taxon>Clostridia</taxon>
        <taxon>Eubacteriales</taxon>
        <taxon>Oscillospiraceae</taxon>
        <taxon>Oscillospiraceae incertae sedis</taxon>
    </lineage>
</organism>
<evidence type="ECO:0000313" key="11">
    <source>
        <dbReference type="EMBL" id="EDR99774.1"/>
    </source>
</evidence>
<dbReference type="GO" id="GO:0004721">
    <property type="term" value="F:phosphoprotein phosphatase activity"/>
    <property type="evidence" value="ECO:0007669"/>
    <property type="project" value="TreeGrafter"/>
</dbReference>
<dbReference type="PRINTS" id="PR00344">
    <property type="entry name" value="BCTRLSENSOR"/>
</dbReference>
<evidence type="ECO:0000256" key="5">
    <source>
        <dbReference type="ARBA" id="ARBA00022679"/>
    </source>
</evidence>
<dbReference type="InterPro" id="IPR036890">
    <property type="entry name" value="HATPase_C_sf"/>
</dbReference>
<keyword evidence="9" id="KW-0472">Membrane</keyword>
<dbReference type="GO" id="GO:0005886">
    <property type="term" value="C:plasma membrane"/>
    <property type="evidence" value="ECO:0007669"/>
    <property type="project" value="TreeGrafter"/>
</dbReference>
<dbReference type="PROSITE" id="PS50109">
    <property type="entry name" value="HIS_KIN"/>
    <property type="match status" value="1"/>
</dbReference>
<dbReference type="Gene3D" id="1.10.287.130">
    <property type="match status" value="1"/>
</dbReference>
<dbReference type="SUPFAM" id="SSF55874">
    <property type="entry name" value="ATPase domain of HSP90 chaperone/DNA topoisomerase II/histidine kinase"/>
    <property type="match status" value="1"/>
</dbReference>
<dbReference type="InterPro" id="IPR005467">
    <property type="entry name" value="His_kinase_dom"/>
</dbReference>
<dbReference type="EC" id="2.7.13.3" evidence="3"/>
<dbReference type="GO" id="GO:0000155">
    <property type="term" value="F:phosphorelay sensor kinase activity"/>
    <property type="evidence" value="ECO:0007669"/>
    <property type="project" value="InterPro"/>
</dbReference>
<comment type="catalytic activity">
    <reaction evidence="1">
        <text>ATP + protein L-histidine = ADP + protein N-phospho-L-histidine.</text>
        <dbReference type="EC" id="2.7.13.3"/>
    </reaction>
</comment>
<comment type="caution">
    <text evidence="11">The sequence shown here is derived from an EMBL/GenBank/DDBJ whole genome shotgun (WGS) entry which is preliminary data.</text>
</comment>
<dbReference type="InterPro" id="IPR050351">
    <property type="entry name" value="BphY/WalK/GraS-like"/>
</dbReference>
<feature type="domain" description="Histidine kinase" evidence="10">
    <location>
        <begin position="242"/>
        <end position="436"/>
    </location>
</feature>
<evidence type="ECO:0000313" key="12">
    <source>
        <dbReference type="Proteomes" id="UP000005326"/>
    </source>
</evidence>
<dbReference type="PANTHER" id="PTHR45453">
    <property type="entry name" value="PHOSPHATE REGULON SENSOR PROTEIN PHOR"/>
    <property type="match status" value="1"/>
</dbReference>
<evidence type="ECO:0000256" key="4">
    <source>
        <dbReference type="ARBA" id="ARBA00022553"/>
    </source>
</evidence>
<keyword evidence="4" id="KW-0597">Phosphoprotein</keyword>
<evidence type="ECO:0000256" key="6">
    <source>
        <dbReference type="ARBA" id="ARBA00022777"/>
    </source>
</evidence>
<reference evidence="11" key="2">
    <citation type="submission" date="2014-06" db="EMBL/GenBank/DDBJ databases">
        <title>Draft genome sequence of Eubacterium siraeum (DSM 15702).</title>
        <authorList>
            <person name="Sudarsanam P."/>
            <person name="Ley R."/>
            <person name="Guruge J."/>
            <person name="Turnbaugh P.J."/>
            <person name="Mahowald M."/>
            <person name="Liep D."/>
            <person name="Gordon J."/>
        </authorList>
    </citation>
    <scope>NUCLEOTIDE SEQUENCE</scope>
    <source>
        <strain evidence="11">DSM 15702</strain>
    </source>
</reference>
<evidence type="ECO:0000256" key="8">
    <source>
        <dbReference type="SAM" id="MobiDB-lite"/>
    </source>
</evidence>
<evidence type="ECO:0000259" key="10">
    <source>
        <dbReference type="PROSITE" id="PS50109"/>
    </source>
</evidence>
<dbReference type="Proteomes" id="UP000005326">
    <property type="component" value="Unassembled WGS sequence"/>
</dbReference>
<dbReference type="Pfam" id="PF02518">
    <property type="entry name" value="HATPase_c"/>
    <property type="match status" value="1"/>
</dbReference>
<dbReference type="SMART" id="SM00387">
    <property type="entry name" value="HATPase_c"/>
    <property type="match status" value="1"/>
</dbReference>
<dbReference type="InterPro" id="IPR004358">
    <property type="entry name" value="Sig_transdc_His_kin-like_C"/>
</dbReference>
<feature type="transmembrane region" description="Helical" evidence="9">
    <location>
        <begin position="9"/>
        <end position="34"/>
    </location>
</feature>
<keyword evidence="9" id="KW-0812">Transmembrane</keyword>
<dbReference type="SMART" id="SM00388">
    <property type="entry name" value="HisKA"/>
    <property type="match status" value="1"/>
</dbReference>
<dbReference type="CDD" id="cd00082">
    <property type="entry name" value="HisKA"/>
    <property type="match status" value="1"/>
</dbReference>
<dbReference type="InterPro" id="IPR036097">
    <property type="entry name" value="HisK_dim/P_sf"/>
</dbReference>
<dbReference type="EMBL" id="ABCA03000054">
    <property type="protein sequence ID" value="EDR99774.1"/>
    <property type="molecule type" value="Genomic_DNA"/>
</dbReference>
<keyword evidence="5" id="KW-0808">Transferase</keyword>
<dbReference type="Gene3D" id="3.30.565.10">
    <property type="entry name" value="Histidine kinase-like ATPase, C-terminal domain"/>
    <property type="match status" value="1"/>
</dbReference>
<comment type="subcellular location">
    <subcellularLocation>
        <location evidence="2">Membrane</location>
    </subcellularLocation>
</comment>
<reference evidence="11" key="1">
    <citation type="submission" date="2007-10" db="EMBL/GenBank/DDBJ databases">
        <authorList>
            <person name="Fulton L."/>
            <person name="Clifton S."/>
            <person name="Fulton B."/>
            <person name="Xu J."/>
            <person name="Minx P."/>
            <person name="Pepin K.H."/>
            <person name="Johnson M."/>
            <person name="Thiruvilangam P."/>
            <person name="Bhonagiri V."/>
            <person name="Nash W.E."/>
            <person name="Mardis E.R."/>
            <person name="Wilson R.K."/>
        </authorList>
    </citation>
    <scope>NUCLEOTIDE SEQUENCE [LARGE SCALE GENOMIC DNA]</scope>
    <source>
        <strain evidence="11">DSM 15702</strain>
    </source>
</reference>
<gene>
    <name evidence="11" type="ORF">EUBSIR_02390</name>
</gene>
<feature type="transmembrane region" description="Helical" evidence="9">
    <location>
        <begin position="196"/>
        <end position="221"/>
    </location>
</feature>
<keyword evidence="7" id="KW-0902">Two-component regulatory system</keyword>